<protein>
    <recommendedName>
        <fullName evidence="4">Polyhydroxybutyrate depolymerase</fullName>
    </recommendedName>
</protein>
<evidence type="ECO:0000313" key="3">
    <source>
        <dbReference type="Proteomes" id="UP001295684"/>
    </source>
</evidence>
<evidence type="ECO:0000313" key="2">
    <source>
        <dbReference type="EMBL" id="CAI2370973.1"/>
    </source>
</evidence>
<dbReference type="PANTHER" id="PTHR42972:SF8">
    <property type="entry name" value="POLYHYDROXYBUTYRATE DEPOLYMERASE"/>
    <property type="match status" value="1"/>
</dbReference>
<feature type="chain" id="PRO_5042242097" description="Polyhydroxybutyrate depolymerase" evidence="1">
    <location>
        <begin position="16"/>
        <end position="331"/>
    </location>
</feature>
<sequence>MKLLFVLFVFGIATAVQVGISDDITVGGLSSGAFMAVQTHVALSETVKGAAVFAGGPYFCAMADFATANTNCMALGTNIDIDHLISVIKDNEAKGLVDSSENLAGSNVYVFSGTKDYTVNPKVNQNTQTFYEKLGANVESLFDFDAAHTMPTEDFGAICTVSMPPYIGKCGLNGAQASLQHLHQDKVSNKLGETSASNVFSIPQSTDGTVMGGEAFAYIPTACQSDDADCSLHVVFHGCLQTIKDIQMQYVESTGYNEVAEANDMVILYPQAVSKSSGNPYGCWDWWGFINNDYATNQGKQIAEVKRLIDLLKSGDLKEAKQVYPRETLKE</sequence>
<name>A0AAD1UKC8_EUPCR</name>
<comment type="caution">
    <text evidence="2">The sequence shown here is derived from an EMBL/GenBank/DDBJ whole genome shotgun (WGS) entry which is preliminary data.</text>
</comment>
<dbReference type="InterPro" id="IPR029058">
    <property type="entry name" value="AB_hydrolase_fold"/>
</dbReference>
<accession>A0AAD1UKC8</accession>
<dbReference type="Gene3D" id="3.40.50.1820">
    <property type="entry name" value="alpha/beta hydrolase"/>
    <property type="match status" value="2"/>
</dbReference>
<feature type="signal peptide" evidence="1">
    <location>
        <begin position="1"/>
        <end position="15"/>
    </location>
</feature>
<keyword evidence="1" id="KW-0732">Signal</keyword>
<gene>
    <name evidence="2" type="ORF">ECRASSUSDP1_LOCUS12293</name>
</gene>
<dbReference type="AlphaFoldDB" id="A0AAD1UKC8"/>
<organism evidence="2 3">
    <name type="scientific">Euplotes crassus</name>
    <dbReference type="NCBI Taxonomy" id="5936"/>
    <lineage>
        <taxon>Eukaryota</taxon>
        <taxon>Sar</taxon>
        <taxon>Alveolata</taxon>
        <taxon>Ciliophora</taxon>
        <taxon>Intramacronucleata</taxon>
        <taxon>Spirotrichea</taxon>
        <taxon>Hypotrichia</taxon>
        <taxon>Euplotida</taxon>
        <taxon>Euplotidae</taxon>
        <taxon>Moneuplotes</taxon>
    </lineage>
</organism>
<dbReference type="EMBL" id="CAMPGE010012192">
    <property type="protein sequence ID" value="CAI2370973.1"/>
    <property type="molecule type" value="Genomic_DNA"/>
</dbReference>
<proteinExistence type="predicted"/>
<dbReference type="PANTHER" id="PTHR42972">
    <property type="entry name" value="TOL-PAL SYSTEM PROTEIN TOLB"/>
    <property type="match status" value="1"/>
</dbReference>
<evidence type="ECO:0000256" key="1">
    <source>
        <dbReference type="SAM" id="SignalP"/>
    </source>
</evidence>
<evidence type="ECO:0008006" key="4">
    <source>
        <dbReference type="Google" id="ProtNLM"/>
    </source>
</evidence>
<dbReference type="Proteomes" id="UP001295684">
    <property type="component" value="Unassembled WGS sequence"/>
</dbReference>
<reference evidence="2" key="1">
    <citation type="submission" date="2023-07" db="EMBL/GenBank/DDBJ databases">
        <authorList>
            <consortium name="AG Swart"/>
            <person name="Singh M."/>
            <person name="Singh A."/>
            <person name="Seah K."/>
            <person name="Emmerich C."/>
        </authorList>
    </citation>
    <scope>NUCLEOTIDE SEQUENCE</scope>
    <source>
        <strain evidence="2">DP1</strain>
    </source>
</reference>
<dbReference type="SUPFAM" id="SSF53474">
    <property type="entry name" value="alpha/beta-Hydrolases"/>
    <property type="match status" value="1"/>
</dbReference>
<keyword evidence="3" id="KW-1185">Reference proteome</keyword>